<evidence type="ECO:0000256" key="1">
    <source>
        <dbReference type="SAM" id="Phobius"/>
    </source>
</evidence>
<dbReference type="Gene3D" id="2.40.70.10">
    <property type="entry name" value="Acid Proteases"/>
    <property type="match status" value="2"/>
</dbReference>
<dbReference type="Proteomes" id="UP001161017">
    <property type="component" value="Unassembled WGS sequence"/>
</dbReference>
<name>A0AA43TZP3_9LECA</name>
<reference evidence="3" key="1">
    <citation type="journal article" date="2023" name="Genome Biol. Evol.">
        <title>First Whole Genome Sequence and Flow Cytometry Genome Size Data for the Lichen-Forming Fungus Ramalina farinacea (Ascomycota).</title>
        <authorList>
            <person name="Llewellyn T."/>
            <person name="Mian S."/>
            <person name="Hill R."/>
            <person name="Leitch I.J."/>
            <person name="Gaya E."/>
        </authorList>
    </citation>
    <scope>NUCLEOTIDE SEQUENCE</scope>
    <source>
        <strain evidence="3">LIQ254RAFAR</strain>
    </source>
</reference>
<dbReference type="SUPFAM" id="SSF50630">
    <property type="entry name" value="Acid proteases"/>
    <property type="match status" value="1"/>
</dbReference>
<keyword evidence="1" id="KW-0812">Transmembrane</keyword>
<accession>A0AA43TZP3</accession>
<dbReference type="AlphaFoldDB" id="A0AA43TZP3"/>
<feature type="domain" description="Peptidase A1" evidence="2">
    <location>
        <begin position="1"/>
        <end position="257"/>
    </location>
</feature>
<evidence type="ECO:0000313" key="4">
    <source>
        <dbReference type="Proteomes" id="UP001161017"/>
    </source>
</evidence>
<dbReference type="EMBL" id="JAPUFD010000011">
    <property type="protein sequence ID" value="MDI1490442.1"/>
    <property type="molecule type" value="Genomic_DNA"/>
</dbReference>
<proteinExistence type="predicted"/>
<organism evidence="3 4">
    <name type="scientific">Ramalina farinacea</name>
    <dbReference type="NCBI Taxonomy" id="258253"/>
    <lineage>
        <taxon>Eukaryota</taxon>
        <taxon>Fungi</taxon>
        <taxon>Dikarya</taxon>
        <taxon>Ascomycota</taxon>
        <taxon>Pezizomycotina</taxon>
        <taxon>Lecanoromycetes</taxon>
        <taxon>OSLEUM clade</taxon>
        <taxon>Lecanoromycetidae</taxon>
        <taxon>Lecanorales</taxon>
        <taxon>Lecanorineae</taxon>
        <taxon>Ramalinaceae</taxon>
        <taxon>Ramalina</taxon>
    </lineage>
</organism>
<keyword evidence="1" id="KW-1133">Transmembrane helix</keyword>
<comment type="caution">
    <text evidence="3">The sequence shown here is derived from an EMBL/GenBank/DDBJ whole genome shotgun (WGS) entry which is preliminary data.</text>
</comment>
<sequence>MGMEGASSPIVKHQVVEGFATKDFYVGTIGLSPHAINISSFSNSTKSLLDSLKEQNSIPSLSWAYTAGASYAQPPAFGSLILGGYDSSGFEPHNVTFKFGPDRNRELLVFLASVDSSTFQSAVDVGVYALLDSLVPDLWLPEDICQRFETSFGLNFNSSLNRYFVNDTTHQTLLKSDITVSLTLGGGSSGEGAVNITLPYASFDLVDNAPGIGTADQGALYFPLRQAANATQYTLGRACFQNAYVIADFERSNFSVYQAVSAGFNTVQSLVPILPPSTNTTQGRGSPHPGHRGLDKGMVIAIVVPVVVVSLAAGSILIWMWRRMKKLRRVPEESQPSQDELQKPELDGHDDFFKAELSEESQVNGPELEGQHVVELFGGVAGHEVPSDQKIAPSELLGDGRIIHELQ</sequence>
<gene>
    <name evidence="3" type="ORF">OHK93_001645</name>
</gene>
<feature type="transmembrane region" description="Helical" evidence="1">
    <location>
        <begin position="298"/>
        <end position="321"/>
    </location>
</feature>
<evidence type="ECO:0000259" key="2">
    <source>
        <dbReference type="PROSITE" id="PS51767"/>
    </source>
</evidence>
<evidence type="ECO:0000313" key="3">
    <source>
        <dbReference type="EMBL" id="MDI1490442.1"/>
    </source>
</evidence>
<protein>
    <recommendedName>
        <fullName evidence="2">Peptidase A1 domain-containing protein</fullName>
    </recommendedName>
</protein>
<dbReference type="InterPro" id="IPR021109">
    <property type="entry name" value="Peptidase_aspartic_dom_sf"/>
</dbReference>
<keyword evidence="1" id="KW-0472">Membrane</keyword>
<keyword evidence="4" id="KW-1185">Reference proteome</keyword>
<dbReference type="InterPro" id="IPR033121">
    <property type="entry name" value="PEPTIDASE_A1"/>
</dbReference>
<dbReference type="PROSITE" id="PS51767">
    <property type="entry name" value="PEPTIDASE_A1"/>
    <property type="match status" value="1"/>
</dbReference>